<dbReference type="PATRIC" id="fig|1045858.4.peg.994"/>
<evidence type="ECO:0008006" key="5">
    <source>
        <dbReference type="Google" id="ProtNLM"/>
    </source>
</evidence>
<dbReference type="eggNOG" id="COG4461">
    <property type="taxonomic scope" value="Bacteria"/>
</dbReference>
<keyword evidence="2" id="KW-0732">Signal</keyword>
<protein>
    <recommendedName>
        <fullName evidence="5">Lipoprotein</fullName>
    </recommendedName>
</protein>
<dbReference type="Proteomes" id="UP000008522">
    <property type="component" value="Chromosome"/>
</dbReference>
<name>G0EM50_BRAIP</name>
<feature type="chain" id="PRO_5003398188" description="Lipoprotein" evidence="2">
    <location>
        <begin position="22"/>
        <end position="661"/>
    </location>
</feature>
<dbReference type="AlphaFoldDB" id="G0EM50"/>
<evidence type="ECO:0000313" key="3">
    <source>
        <dbReference type="EMBL" id="AEM21619.1"/>
    </source>
</evidence>
<evidence type="ECO:0000256" key="2">
    <source>
        <dbReference type="SAM" id="SignalP"/>
    </source>
</evidence>
<feature type="coiled-coil region" evidence="1">
    <location>
        <begin position="623"/>
        <end position="653"/>
    </location>
</feature>
<dbReference type="GeneID" id="44969548"/>
<gene>
    <name evidence="3" type="ordered locus">Bint_0994</name>
</gene>
<feature type="signal peptide" evidence="2">
    <location>
        <begin position="1"/>
        <end position="21"/>
    </location>
</feature>
<dbReference type="OrthoDB" id="304689at2"/>
<evidence type="ECO:0000256" key="1">
    <source>
        <dbReference type="SAM" id="Coils"/>
    </source>
</evidence>
<keyword evidence="1" id="KW-0175">Coiled coil</keyword>
<feature type="coiled-coil region" evidence="1">
    <location>
        <begin position="72"/>
        <end position="106"/>
    </location>
</feature>
<dbReference type="PROSITE" id="PS51257">
    <property type="entry name" value="PROKAR_LIPOPROTEIN"/>
    <property type="match status" value="1"/>
</dbReference>
<accession>G0EM50</accession>
<proteinExistence type="predicted"/>
<evidence type="ECO:0000313" key="4">
    <source>
        <dbReference type="Proteomes" id="UP000008522"/>
    </source>
</evidence>
<reference evidence="3 4" key="1">
    <citation type="journal article" date="2011" name="BMC Genomics">
        <title>Complete genome sequence of Brachyspira intermedia reveals unique genomic features in Brachyspira species and phage-mediated horizontal gene transfer.</title>
        <authorList>
            <person name="Hafstrom T."/>
            <person name="Jansson D.S."/>
            <person name="Segerman B."/>
        </authorList>
    </citation>
    <scope>NUCLEOTIDE SEQUENCE [LARGE SCALE GENOMIC DNA]</scope>
    <source>
        <strain evidence="4">ATCC 51140 / PWS/A</strain>
    </source>
</reference>
<sequence>MKNVISIIAAFILMIAVISCGGNKKTNQSEQNTQTNQKSQNNNAQNIQTNTSANQSKQTNNQKEFFDMKYVYKGIRADKAKFDEKLKKLRENNEYAKRNFDFLNRKFSNDDEIKKYSIEFISNVNYATLDLEFLISWGSWGIYSEVEDYYAVGYLYVDQNLALKKAREELLKLNKKDADVYLALFLSHFVTDSLYYFEEEKKYLTEWKKAGGTNISMIMRENDNENTYIQKMNLINYIIEAPDSLRAEKLVADAYKDNFYRYIVKDNGYIDLFNENNYSLTSIELEGTARLSSVKIAEEIGNTNVMNKYIKTYINNRLANDDIQDYLEYYQNYYNINAVYCYDGWNNLNLLEFKKNTFLIESTMKGLVNMHYYNPDFIKDNLYASFKEIKNYNFRLGDIDKVESAEINSISTNDLKDYTKDSKFIDSGSFDIEQYSSHVASNMYYPLHEVSFFLCDINNDGKEELMLSGEYTSSAGRGGIAHYTLLLKDNLEVDFDSEIGQFINYRSFQDLGCTQKIYTENGKNKMILLDTLNNEAYDIFIDNNEIKNAEVFDYITYSYQPKLEWKGSILNGVPEGALKTDASFDMSKAENGSDKAIVSDRTLRVADKLISDAYFAKRATLDKQGQEELLDQRRAEIKAIQEAKGDIKAIEAEMLKILNIQ</sequence>
<dbReference type="HOGENOM" id="CLU_422540_0_0_12"/>
<dbReference type="KEGG" id="bip:Bint_0994"/>
<keyword evidence="4" id="KW-1185">Reference proteome</keyword>
<organism evidence="3 4">
    <name type="scientific">Brachyspira intermedia (strain ATCC 51140 / PWS/A)</name>
    <name type="common">Serpulina intermedia</name>
    <dbReference type="NCBI Taxonomy" id="1045858"/>
    <lineage>
        <taxon>Bacteria</taxon>
        <taxon>Pseudomonadati</taxon>
        <taxon>Spirochaetota</taxon>
        <taxon>Spirochaetia</taxon>
        <taxon>Brachyspirales</taxon>
        <taxon>Brachyspiraceae</taxon>
        <taxon>Brachyspira</taxon>
    </lineage>
</organism>
<dbReference type="RefSeq" id="WP_014487456.1">
    <property type="nucleotide sequence ID" value="NC_017243.1"/>
</dbReference>
<dbReference type="EMBL" id="CP002874">
    <property type="protein sequence ID" value="AEM21619.1"/>
    <property type="molecule type" value="Genomic_DNA"/>
</dbReference>